<dbReference type="PANTHER" id="PTHR11706:SF54">
    <property type="entry name" value="METAL TRANSPORTER NRAMP1"/>
    <property type="match status" value="1"/>
</dbReference>
<gene>
    <name evidence="10" type="ORF">A3770_08p51590</name>
    <name evidence="8" type="ORF">CPRI1469_LOCUS1828</name>
    <name evidence="9" type="ORF">CPRI1469_LOCUS1829</name>
</gene>
<feature type="transmembrane region" description="Helical" evidence="7">
    <location>
        <begin position="407"/>
        <end position="427"/>
    </location>
</feature>
<feature type="transmembrane region" description="Helical" evidence="7">
    <location>
        <begin position="547"/>
        <end position="565"/>
    </location>
</feature>
<comment type="subcellular location">
    <subcellularLocation>
        <location evidence="1">Membrane</location>
        <topology evidence="1">Multi-pass membrane protein</topology>
    </subcellularLocation>
</comment>
<dbReference type="AlphaFoldDB" id="A0A5B8MQK8"/>
<evidence type="ECO:0000256" key="4">
    <source>
        <dbReference type="ARBA" id="ARBA00022989"/>
    </source>
</evidence>
<evidence type="ECO:0000313" key="8">
    <source>
        <dbReference type="EMBL" id="CAD9712979.1"/>
    </source>
</evidence>
<dbReference type="InterPro" id="IPR001046">
    <property type="entry name" value="NRAMP_fam"/>
</dbReference>
<feature type="transmembrane region" description="Helical" evidence="7">
    <location>
        <begin position="472"/>
        <end position="492"/>
    </location>
</feature>
<keyword evidence="11" id="KW-1185">Reference proteome</keyword>
<dbReference type="PRINTS" id="PR00447">
    <property type="entry name" value="NATRESASSCMP"/>
</dbReference>
<dbReference type="GO" id="GO:0015086">
    <property type="term" value="F:cadmium ion transmembrane transporter activity"/>
    <property type="evidence" value="ECO:0007669"/>
    <property type="project" value="TreeGrafter"/>
</dbReference>
<dbReference type="STRING" id="1764295.A0A5B8MQK8"/>
<sequence>MGFGSGSSGSLKDLERAGSEEETEILSNPSLLSSGPGSSSVSTSPPSQVQEDTYNFEKGAARLYDESIFGELRVKDCLSFLGPGFLITIAYVDPGNFEVDMQAGAQFGSSLLWVLLIATGAGLLVQILCIRLAVTTGRHLSQMCRHEYTPLQSKALWILSELAIIASDIPEVIGTAFALKMLFGIPVTAGILVTSTSAMLFLLLQQLGARVLEIFFAFLVGIISCCFVAELSYVGDHVSAGDVFAGLFSFGYLKKPIATSAYIAVGMLGALVMPHNLFLHSALVLARDKETDPSRIEMRTIGEKQEFHRLNTSESGPSYDLGKGADKRKGKSGLPVDVKQTKLVVFYGGLESALALGFSLFINVAVVIVAHSTVEGVSEEEKQKLIDQPLQNAPTMLKNVLGTAAKTFFGCALLASGLSSTMTGTLAGQYVMEGFVDFNLKPALRAFITRSVAIVPSLLVTIVAGESGSEELIVFSSVVLSFELPFALIPLVKFVCSKKLMGPMVVKGTEKWISLTISVVVILANVFMLGSFVVSAMGHGKMTAGDFLLLAFSLGGGAAYVWVLYKMLTKDVEQHLRTVNPTRFQELSKLSVGTS</sequence>
<feature type="transmembrane region" description="Helical" evidence="7">
    <location>
        <begin position="183"/>
        <end position="204"/>
    </location>
</feature>
<evidence type="ECO:0000313" key="11">
    <source>
        <dbReference type="Proteomes" id="UP000316726"/>
    </source>
</evidence>
<protein>
    <submittedName>
        <fullName evidence="10">Natural resistance-associated macrophage protein</fullName>
    </submittedName>
</protein>
<feature type="transmembrane region" description="Helical" evidence="7">
    <location>
        <begin position="211"/>
        <end position="234"/>
    </location>
</feature>
<dbReference type="Proteomes" id="UP000316726">
    <property type="component" value="Chromosome 8"/>
</dbReference>
<comment type="similarity">
    <text evidence="2">Belongs to the NRAMP (TC 2.A.55) family.</text>
</comment>
<feature type="transmembrane region" description="Helical" evidence="7">
    <location>
        <begin position="112"/>
        <end position="134"/>
    </location>
</feature>
<evidence type="ECO:0000256" key="2">
    <source>
        <dbReference type="ARBA" id="ARBA00009965"/>
    </source>
</evidence>
<name>A0A5B8MQK8_9CHLO</name>
<reference evidence="8" key="2">
    <citation type="submission" date="2021-01" db="EMBL/GenBank/DDBJ databases">
        <authorList>
            <person name="Corre E."/>
            <person name="Pelletier E."/>
            <person name="Niang G."/>
            <person name="Scheremetjew M."/>
            <person name="Finn R."/>
            <person name="Kale V."/>
            <person name="Holt S."/>
            <person name="Cochrane G."/>
            <person name="Meng A."/>
            <person name="Brown T."/>
            <person name="Cohen L."/>
        </authorList>
    </citation>
    <scope>NUCLEOTIDE SEQUENCE</scope>
    <source>
        <strain evidence="8">CCMP1205</strain>
    </source>
</reference>
<feature type="region of interest" description="Disordered" evidence="6">
    <location>
        <begin position="1"/>
        <end position="50"/>
    </location>
</feature>
<feature type="region of interest" description="Disordered" evidence="6">
    <location>
        <begin position="311"/>
        <end position="333"/>
    </location>
</feature>
<keyword evidence="4 7" id="KW-1133">Transmembrane helix</keyword>
<evidence type="ECO:0000256" key="1">
    <source>
        <dbReference type="ARBA" id="ARBA00004141"/>
    </source>
</evidence>
<dbReference type="GO" id="GO:0005384">
    <property type="term" value="F:manganese ion transmembrane transporter activity"/>
    <property type="evidence" value="ECO:0007669"/>
    <property type="project" value="TreeGrafter"/>
</dbReference>
<dbReference type="NCBIfam" id="TIGR01197">
    <property type="entry name" value="nramp"/>
    <property type="match status" value="1"/>
</dbReference>
<feature type="transmembrane region" description="Helical" evidence="7">
    <location>
        <begin position="155"/>
        <end position="177"/>
    </location>
</feature>
<evidence type="ECO:0000256" key="5">
    <source>
        <dbReference type="ARBA" id="ARBA00023136"/>
    </source>
</evidence>
<dbReference type="PANTHER" id="PTHR11706">
    <property type="entry name" value="SOLUTE CARRIER PROTEIN FAMILY 11 MEMBER"/>
    <property type="match status" value="1"/>
</dbReference>
<dbReference type="EMBL" id="CP031041">
    <property type="protein sequence ID" value="QDZ22641.1"/>
    <property type="molecule type" value="Genomic_DNA"/>
</dbReference>
<feature type="compositionally biased region" description="Low complexity" evidence="6">
    <location>
        <begin position="26"/>
        <end position="47"/>
    </location>
</feature>
<proteinExistence type="inferred from homology"/>
<reference evidence="10 11" key="1">
    <citation type="submission" date="2018-07" db="EMBL/GenBank/DDBJ databases">
        <title>The complete nuclear genome of the prasinophyte Chloropicon primus (CCMP1205).</title>
        <authorList>
            <person name="Pombert J.-F."/>
            <person name="Otis C."/>
            <person name="Turmel M."/>
            <person name="Lemieux C."/>
        </authorList>
    </citation>
    <scope>NUCLEOTIDE SEQUENCE [LARGE SCALE GENOMIC DNA]</scope>
    <source>
        <strain evidence="10 11">CCMP1205</strain>
    </source>
</reference>
<dbReference type="EMBL" id="HBHL01002961">
    <property type="protein sequence ID" value="CAD9712980.1"/>
    <property type="molecule type" value="Transcribed_RNA"/>
</dbReference>
<feature type="transmembrane region" description="Helical" evidence="7">
    <location>
        <begin position="447"/>
        <end position="466"/>
    </location>
</feature>
<evidence type="ECO:0000256" key="7">
    <source>
        <dbReference type="SAM" id="Phobius"/>
    </source>
</evidence>
<feature type="transmembrane region" description="Helical" evidence="7">
    <location>
        <begin position="257"/>
        <end position="279"/>
    </location>
</feature>
<organism evidence="10 11">
    <name type="scientific">Chloropicon primus</name>
    <dbReference type="NCBI Taxonomy" id="1764295"/>
    <lineage>
        <taxon>Eukaryota</taxon>
        <taxon>Viridiplantae</taxon>
        <taxon>Chlorophyta</taxon>
        <taxon>Chloropicophyceae</taxon>
        <taxon>Chloropicales</taxon>
        <taxon>Chloropicaceae</taxon>
        <taxon>Chloropicon</taxon>
    </lineage>
</organism>
<evidence type="ECO:0000313" key="9">
    <source>
        <dbReference type="EMBL" id="CAD9712980.1"/>
    </source>
</evidence>
<dbReference type="NCBIfam" id="NF037982">
    <property type="entry name" value="Nramp_1"/>
    <property type="match status" value="2"/>
</dbReference>
<dbReference type="Pfam" id="PF01566">
    <property type="entry name" value="Nramp"/>
    <property type="match status" value="2"/>
</dbReference>
<evidence type="ECO:0000256" key="3">
    <source>
        <dbReference type="ARBA" id="ARBA00022692"/>
    </source>
</evidence>
<keyword evidence="3 7" id="KW-0812">Transmembrane</keyword>
<keyword evidence="5 7" id="KW-0472">Membrane</keyword>
<dbReference type="EMBL" id="HBHL01002960">
    <property type="protein sequence ID" value="CAD9712979.1"/>
    <property type="molecule type" value="Transcribed_RNA"/>
</dbReference>
<feature type="transmembrane region" description="Helical" evidence="7">
    <location>
        <begin position="512"/>
        <end position="535"/>
    </location>
</feature>
<dbReference type="GO" id="GO:0034755">
    <property type="term" value="P:iron ion transmembrane transport"/>
    <property type="evidence" value="ECO:0007669"/>
    <property type="project" value="TreeGrafter"/>
</dbReference>
<evidence type="ECO:0000256" key="6">
    <source>
        <dbReference type="SAM" id="MobiDB-lite"/>
    </source>
</evidence>
<dbReference type="OrthoDB" id="409173at2759"/>
<accession>A0A5B8MQK8</accession>
<evidence type="ECO:0000313" key="10">
    <source>
        <dbReference type="EMBL" id="QDZ22641.1"/>
    </source>
</evidence>
<dbReference type="GO" id="GO:0005886">
    <property type="term" value="C:plasma membrane"/>
    <property type="evidence" value="ECO:0007669"/>
    <property type="project" value="TreeGrafter"/>
</dbReference>